<dbReference type="EMBL" id="HG683853">
    <property type="protein sequence ID" value="CDJ32106.1"/>
    <property type="molecule type" value="Genomic_DNA"/>
</dbReference>
<gene>
    <name evidence="2" type="ORF">EMH_0042460</name>
</gene>
<sequence length="297" mass="33831">MDGTFPPTQMEETDRYFFRRRQQFEAALAAQKSERGVRIRPLSASSSYPSAGEASALQVNVQKMKYAENEIASLTVREADELRAVIAAQARRIESLQLQLQQQQQVLQQQEVEVQQQKANAIQASSLIAEQEKQLHELRAEAATAAAAHDKQRSLLLQREARAEQLEEQLEQSVARSKEVVALRQKDVQQLQQLRREQSSLARHIRAEKSMENAAKEAVIAARHAAELRKVTAQRDALAAAIKKQFKLIEVLKQQKAHLEAARWLQFTEEEFLKVVDTDGTFTHTQVEHQQQQPQKQ</sequence>
<keyword evidence="3" id="KW-1185">Reference proteome</keyword>
<evidence type="ECO:0000313" key="3">
    <source>
        <dbReference type="Proteomes" id="UP000030744"/>
    </source>
</evidence>
<dbReference type="RefSeq" id="XP_013354671.1">
    <property type="nucleotide sequence ID" value="XM_013499217.1"/>
</dbReference>
<dbReference type="Proteomes" id="UP000030744">
    <property type="component" value="Unassembled WGS sequence"/>
</dbReference>
<feature type="coiled-coil region" evidence="1">
    <location>
        <begin position="79"/>
        <end position="183"/>
    </location>
</feature>
<reference evidence="2" key="1">
    <citation type="submission" date="2013-10" db="EMBL/GenBank/DDBJ databases">
        <title>Genomic analysis of the causative agents of coccidiosis in chickens.</title>
        <authorList>
            <person name="Reid A.J."/>
            <person name="Blake D."/>
            <person name="Billington K."/>
            <person name="Browne H."/>
            <person name="Dunn M."/>
            <person name="Hung S."/>
            <person name="Kawahara F."/>
            <person name="Miranda-Saavedra D."/>
            <person name="Mourier T."/>
            <person name="Nagra H."/>
            <person name="Otto T.D."/>
            <person name="Rawlings N."/>
            <person name="Sanchez A."/>
            <person name="Sanders M."/>
            <person name="Subramaniam C."/>
            <person name="Tay Y."/>
            <person name="Dear P."/>
            <person name="Doerig C."/>
            <person name="Gruber A."/>
            <person name="Parkinson J."/>
            <person name="Shirley M."/>
            <person name="Wan K.L."/>
            <person name="Berriman M."/>
            <person name="Tomley F."/>
            <person name="Pain A."/>
        </authorList>
    </citation>
    <scope>NUCLEOTIDE SEQUENCE [LARGE SCALE GENOMIC DNA]</scope>
    <source>
        <strain evidence="2">Houghton</strain>
    </source>
</reference>
<evidence type="ECO:0000256" key="1">
    <source>
        <dbReference type="SAM" id="Coils"/>
    </source>
</evidence>
<name>U6K530_9EIME</name>
<accession>U6K530</accession>
<organism evidence="2 3">
    <name type="scientific">Eimeria mitis</name>
    <dbReference type="NCBI Taxonomy" id="44415"/>
    <lineage>
        <taxon>Eukaryota</taxon>
        <taxon>Sar</taxon>
        <taxon>Alveolata</taxon>
        <taxon>Apicomplexa</taxon>
        <taxon>Conoidasida</taxon>
        <taxon>Coccidia</taxon>
        <taxon>Eucoccidiorida</taxon>
        <taxon>Eimeriorina</taxon>
        <taxon>Eimeriidae</taxon>
        <taxon>Eimeria</taxon>
    </lineage>
</organism>
<dbReference type="VEuPathDB" id="ToxoDB:EMH_0042460"/>
<reference evidence="2" key="2">
    <citation type="submission" date="2013-10" db="EMBL/GenBank/DDBJ databases">
        <authorList>
            <person name="Aslett M."/>
        </authorList>
    </citation>
    <scope>NUCLEOTIDE SEQUENCE [LARGE SCALE GENOMIC DNA]</scope>
    <source>
        <strain evidence="2">Houghton</strain>
    </source>
</reference>
<keyword evidence="1" id="KW-0175">Coiled coil</keyword>
<dbReference type="AlphaFoldDB" id="U6K530"/>
<evidence type="ECO:0000313" key="2">
    <source>
        <dbReference type="EMBL" id="CDJ32106.1"/>
    </source>
</evidence>
<dbReference type="OrthoDB" id="269872at2759"/>
<proteinExistence type="predicted"/>
<protein>
    <submittedName>
        <fullName evidence="2">Uncharacterized protein</fullName>
    </submittedName>
</protein>
<dbReference type="GeneID" id="25378968"/>